<evidence type="ECO:0000313" key="4">
    <source>
        <dbReference type="Proteomes" id="UP000536835"/>
    </source>
</evidence>
<dbReference type="InterPro" id="IPR040079">
    <property type="entry name" value="Glutathione_S-Trfase"/>
</dbReference>
<dbReference type="SFLD" id="SFLDS00019">
    <property type="entry name" value="Glutathione_Transferase_(cytos"/>
    <property type="match status" value="1"/>
</dbReference>
<dbReference type="GO" id="GO:0016740">
    <property type="term" value="F:transferase activity"/>
    <property type="evidence" value="ECO:0007669"/>
    <property type="project" value="UniProtKB-KW"/>
</dbReference>
<proteinExistence type="predicted"/>
<dbReference type="SUPFAM" id="SSF47616">
    <property type="entry name" value="GST C-terminal domain-like"/>
    <property type="match status" value="1"/>
</dbReference>
<dbReference type="Gene3D" id="3.40.30.10">
    <property type="entry name" value="Glutaredoxin"/>
    <property type="match status" value="1"/>
</dbReference>
<feature type="domain" description="GST C-terminal" evidence="2">
    <location>
        <begin position="88"/>
        <end position="218"/>
    </location>
</feature>
<dbReference type="InterPro" id="IPR036282">
    <property type="entry name" value="Glutathione-S-Trfase_C_sf"/>
</dbReference>
<dbReference type="Pfam" id="PF13409">
    <property type="entry name" value="GST_N_2"/>
    <property type="match status" value="1"/>
</dbReference>
<dbReference type="Gene3D" id="1.20.1050.10">
    <property type="match status" value="1"/>
</dbReference>
<reference evidence="3 4" key="1">
    <citation type="submission" date="2020-05" db="EMBL/GenBank/DDBJ databases">
        <title>Parvularcula mediterraneae sp. nov., isolated from polypropylene straw from shallow seawater of the seashore of Laganas in Zakynthos island, Greece.</title>
        <authorList>
            <person name="Szabo I."/>
            <person name="Al-Omari J."/>
            <person name="Rado J."/>
            <person name="Szerdahelyi G.S."/>
        </authorList>
    </citation>
    <scope>NUCLEOTIDE SEQUENCE [LARGE SCALE GENOMIC DNA]</scope>
    <source>
        <strain evidence="3 4">ZS-1/3</strain>
    </source>
</reference>
<dbReference type="InterPro" id="IPR036249">
    <property type="entry name" value="Thioredoxin-like_sf"/>
</dbReference>
<keyword evidence="4" id="KW-1185">Reference proteome</keyword>
<dbReference type="PROSITE" id="PS50404">
    <property type="entry name" value="GST_NTER"/>
    <property type="match status" value="1"/>
</dbReference>
<dbReference type="Proteomes" id="UP000536835">
    <property type="component" value="Unassembled WGS sequence"/>
</dbReference>
<feature type="domain" description="GST N-terminal" evidence="1">
    <location>
        <begin position="1"/>
        <end position="83"/>
    </location>
</feature>
<comment type="caution">
    <text evidence="3">The sequence shown here is derived from an EMBL/GenBank/DDBJ whole genome shotgun (WGS) entry which is preliminary data.</text>
</comment>
<sequence length="218" mass="23954">MGLTFYDCPPAPSPRRARIALLEKGAEFDTKIVNLAEGEHLCDAYKAINPTCTVPALTIDSGETIGDNHGIIAWLDAAYPENPLLGASPLEKAMVASWSARCEIEGLLAIAEIVRNFAPQMKGRALTGPVNYDQIPQLVERGVARLSHFWGVLDERLEGREFLATDSFSWADVTALVAVDFSKVARQRPGDEYTNLWRWRKSIDERPSVSATNVGAKV</sequence>
<gene>
    <name evidence="3" type="ORF">HK107_11130</name>
</gene>
<dbReference type="SUPFAM" id="SSF52833">
    <property type="entry name" value="Thioredoxin-like"/>
    <property type="match status" value="1"/>
</dbReference>
<dbReference type="SFLD" id="SFLDG00358">
    <property type="entry name" value="Main_(cytGST)"/>
    <property type="match status" value="1"/>
</dbReference>
<evidence type="ECO:0000259" key="1">
    <source>
        <dbReference type="PROSITE" id="PS50404"/>
    </source>
</evidence>
<dbReference type="InterPro" id="IPR004045">
    <property type="entry name" value="Glutathione_S-Trfase_N"/>
</dbReference>
<dbReference type="AlphaFoldDB" id="A0A7Y3RNL3"/>
<evidence type="ECO:0000259" key="2">
    <source>
        <dbReference type="PROSITE" id="PS50405"/>
    </source>
</evidence>
<keyword evidence="3" id="KW-0808">Transferase</keyword>
<accession>A0A7Y3RNL3</accession>
<dbReference type="PANTHER" id="PTHR44051:SF8">
    <property type="entry name" value="GLUTATHIONE S-TRANSFERASE GSTA"/>
    <property type="match status" value="1"/>
</dbReference>
<evidence type="ECO:0000313" key="3">
    <source>
        <dbReference type="EMBL" id="NNU16871.1"/>
    </source>
</evidence>
<dbReference type="EMBL" id="JABFCX010000003">
    <property type="protein sequence ID" value="NNU16871.1"/>
    <property type="molecule type" value="Genomic_DNA"/>
</dbReference>
<dbReference type="Pfam" id="PF00043">
    <property type="entry name" value="GST_C"/>
    <property type="match status" value="1"/>
</dbReference>
<name>A0A7Y3RNL3_9PROT</name>
<dbReference type="PROSITE" id="PS50405">
    <property type="entry name" value="GST_CTER"/>
    <property type="match status" value="1"/>
</dbReference>
<dbReference type="RefSeq" id="WP_173199746.1">
    <property type="nucleotide sequence ID" value="NZ_JABFCX010000003.1"/>
</dbReference>
<protein>
    <submittedName>
        <fullName evidence="3">Glutathione S-transferase</fullName>
    </submittedName>
</protein>
<dbReference type="InterPro" id="IPR004046">
    <property type="entry name" value="GST_C"/>
</dbReference>
<dbReference type="InterPro" id="IPR010987">
    <property type="entry name" value="Glutathione-S-Trfase_C-like"/>
</dbReference>
<organism evidence="3 4">
    <name type="scientific">Parvularcula mediterranea</name>
    <dbReference type="NCBI Taxonomy" id="2732508"/>
    <lineage>
        <taxon>Bacteria</taxon>
        <taxon>Pseudomonadati</taxon>
        <taxon>Pseudomonadota</taxon>
        <taxon>Alphaproteobacteria</taxon>
        <taxon>Parvularculales</taxon>
        <taxon>Parvularculaceae</taxon>
        <taxon>Parvularcula</taxon>
    </lineage>
</organism>
<dbReference type="PANTHER" id="PTHR44051">
    <property type="entry name" value="GLUTATHIONE S-TRANSFERASE-RELATED"/>
    <property type="match status" value="1"/>
</dbReference>